<protein>
    <submittedName>
        <fullName evidence="1">Uncharacterized protein</fullName>
    </submittedName>
</protein>
<gene>
    <name evidence="1" type="ORF">EPI10_016318</name>
</gene>
<organism evidence="1 2">
    <name type="scientific">Gossypium australe</name>
    <dbReference type="NCBI Taxonomy" id="47621"/>
    <lineage>
        <taxon>Eukaryota</taxon>
        <taxon>Viridiplantae</taxon>
        <taxon>Streptophyta</taxon>
        <taxon>Embryophyta</taxon>
        <taxon>Tracheophyta</taxon>
        <taxon>Spermatophyta</taxon>
        <taxon>Magnoliopsida</taxon>
        <taxon>eudicotyledons</taxon>
        <taxon>Gunneridae</taxon>
        <taxon>Pentapetalae</taxon>
        <taxon>rosids</taxon>
        <taxon>malvids</taxon>
        <taxon>Malvales</taxon>
        <taxon>Malvaceae</taxon>
        <taxon>Malvoideae</taxon>
        <taxon>Gossypium</taxon>
    </lineage>
</organism>
<reference evidence="2" key="1">
    <citation type="journal article" date="2019" name="Plant Biotechnol. J.">
        <title>Genome sequencing of the Australian wild diploid species Gossypium australe highlights disease resistance and delayed gland morphogenesis.</title>
        <authorList>
            <person name="Cai Y."/>
            <person name="Cai X."/>
            <person name="Wang Q."/>
            <person name="Wang P."/>
            <person name="Zhang Y."/>
            <person name="Cai C."/>
            <person name="Xu Y."/>
            <person name="Wang K."/>
            <person name="Zhou Z."/>
            <person name="Wang C."/>
            <person name="Geng S."/>
            <person name="Li B."/>
            <person name="Dong Q."/>
            <person name="Hou Y."/>
            <person name="Wang H."/>
            <person name="Ai P."/>
            <person name="Liu Z."/>
            <person name="Yi F."/>
            <person name="Sun M."/>
            <person name="An G."/>
            <person name="Cheng J."/>
            <person name="Zhang Y."/>
            <person name="Shi Q."/>
            <person name="Xie Y."/>
            <person name="Shi X."/>
            <person name="Chang Y."/>
            <person name="Huang F."/>
            <person name="Chen Y."/>
            <person name="Hong S."/>
            <person name="Mi L."/>
            <person name="Sun Q."/>
            <person name="Zhang L."/>
            <person name="Zhou B."/>
            <person name="Peng R."/>
            <person name="Zhang X."/>
            <person name="Liu F."/>
        </authorList>
    </citation>
    <scope>NUCLEOTIDE SEQUENCE [LARGE SCALE GENOMIC DNA]</scope>
    <source>
        <strain evidence="2">cv. PA1801</strain>
    </source>
</reference>
<sequence length="59" mass="6721">MTENRIIPAKLASGDAYVFTIRGVCTAEFPFIDTVEYCIIYFSSSLIPNSYQASKHRKR</sequence>
<evidence type="ECO:0000313" key="1">
    <source>
        <dbReference type="EMBL" id="KAA3470628.1"/>
    </source>
</evidence>
<comment type="caution">
    <text evidence="1">The sequence shown here is derived from an EMBL/GenBank/DDBJ whole genome shotgun (WGS) entry which is preliminary data.</text>
</comment>
<proteinExistence type="predicted"/>
<name>A0A5B6VNR1_9ROSI</name>
<dbReference type="EMBL" id="SMMG02000006">
    <property type="protein sequence ID" value="KAA3470628.1"/>
    <property type="molecule type" value="Genomic_DNA"/>
</dbReference>
<dbReference type="Proteomes" id="UP000325315">
    <property type="component" value="Unassembled WGS sequence"/>
</dbReference>
<keyword evidence="2" id="KW-1185">Reference proteome</keyword>
<dbReference type="AlphaFoldDB" id="A0A5B6VNR1"/>
<accession>A0A5B6VNR1</accession>
<evidence type="ECO:0000313" key="2">
    <source>
        <dbReference type="Proteomes" id="UP000325315"/>
    </source>
</evidence>